<organism evidence="2 3">
    <name type="scientific">Thermosyntropha lipolytica DSM 11003</name>
    <dbReference type="NCBI Taxonomy" id="1123382"/>
    <lineage>
        <taxon>Bacteria</taxon>
        <taxon>Bacillati</taxon>
        <taxon>Bacillota</taxon>
        <taxon>Clostridia</taxon>
        <taxon>Eubacteriales</taxon>
        <taxon>Syntrophomonadaceae</taxon>
        <taxon>Thermosyntropha</taxon>
    </lineage>
</organism>
<evidence type="ECO:0000313" key="3">
    <source>
        <dbReference type="Proteomes" id="UP000242329"/>
    </source>
</evidence>
<dbReference type="SUPFAM" id="SSF102114">
    <property type="entry name" value="Radical SAM enzymes"/>
    <property type="match status" value="1"/>
</dbReference>
<dbReference type="Gene3D" id="2.30.42.10">
    <property type="match status" value="1"/>
</dbReference>
<keyword evidence="3" id="KW-1185">Reference proteome</keyword>
<feature type="domain" description="PDZ" evidence="1">
    <location>
        <begin position="1"/>
        <end position="36"/>
    </location>
</feature>
<gene>
    <name evidence="2" type="ORF">SAMN02745221_01251</name>
</gene>
<dbReference type="InterPro" id="IPR058240">
    <property type="entry name" value="rSAM_sf"/>
</dbReference>
<dbReference type="Gene3D" id="3.20.20.70">
    <property type="entry name" value="Aldolase class I"/>
    <property type="match status" value="1"/>
</dbReference>
<dbReference type="Proteomes" id="UP000242329">
    <property type="component" value="Unassembled WGS sequence"/>
</dbReference>
<dbReference type="InterPro" id="IPR036034">
    <property type="entry name" value="PDZ_sf"/>
</dbReference>
<proteinExistence type="predicted"/>
<dbReference type="RefSeq" id="WP_159432314.1">
    <property type="nucleotide sequence ID" value="NZ_FQWY01000017.1"/>
</dbReference>
<reference evidence="3" key="1">
    <citation type="submission" date="2016-11" db="EMBL/GenBank/DDBJ databases">
        <authorList>
            <person name="Varghese N."/>
            <person name="Submissions S."/>
        </authorList>
    </citation>
    <scope>NUCLEOTIDE SEQUENCE [LARGE SCALE GENOMIC DNA]</scope>
    <source>
        <strain evidence="3">DSM 11003</strain>
    </source>
</reference>
<dbReference type="Pfam" id="PF19238">
    <property type="entry name" value="Radical_SAM_2"/>
    <property type="match status" value="1"/>
</dbReference>
<evidence type="ECO:0000259" key="1">
    <source>
        <dbReference type="PROSITE" id="PS50106"/>
    </source>
</evidence>
<accession>A0A1M5NN65</accession>
<dbReference type="InterPro" id="IPR045375">
    <property type="entry name" value="Put_radical_SAM-like_N"/>
</dbReference>
<dbReference type="EMBL" id="FQWY01000017">
    <property type="protein sequence ID" value="SHG90629.1"/>
    <property type="molecule type" value="Genomic_DNA"/>
</dbReference>
<dbReference type="STRING" id="1123382.SAMN02745221_01251"/>
<protein>
    <submittedName>
        <fullName evidence="2">Putative radical SAM enzyme, TIGR03279 family</fullName>
    </submittedName>
</protein>
<dbReference type="OrthoDB" id="9774724at2"/>
<name>A0A1M5NN65_9FIRM</name>
<dbReference type="InterPro" id="IPR007549">
    <property type="entry name" value="DUF512"/>
</dbReference>
<dbReference type="InterPro" id="IPR013785">
    <property type="entry name" value="Aldolase_TIM"/>
</dbReference>
<evidence type="ECO:0000313" key="2">
    <source>
        <dbReference type="EMBL" id="SHG90629.1"/>
    </source>
</evidence>
<dbReference type="SUPFAM" id="SSF50156">
    <property type="entry name" value="PDZ domain-like"/>
    <property type="match status" value="1"/>
</dbReference>
<dbReference type="AlphaFoldDB" id="A0A1M5NN65"/>
<sequence length="434" mass="49535">MGACIIDIIEGSIAEEIGLEKGDILLSINGQEIKDILDYQFYVQDEFIVIDVKKTHGEIITFEIEKDEDEELGVLFADIVFDRMKVCRNRCIFCFVDQMPPGMRKTLYIKDDDFRYSFLYGNFITLTNLKEKDWEKIIAMRLSPLYVSVHCMDPELRAKMLNNPKAKNISRDLKRLKDAGIEVHTQIVLCPGINDGVVLKESIEKLASFYPSVYSVGIVPVGLTKYRDNLFPLRSFTRKEAEEIIRLVDEYQKRFRKRLGRGLVYLADEFFIKAGQPFPPADYYDDYCQIENGIGMARILLDEFAEIIPELPQEIEPKEAFIVTGVSGIPVLEPIVDRLNLIEGLSLKLIPVKNEFFGEQVTVTGLLTGQDIINTLKDGYRDKIVIIPQVVCREGEEILLDDISLEDIKKATRARIYTVDGSAHSLVQTVLKSR</sequence>
<dbReference type="InterPro" id="IPR001478">
    <property type="entry name" value="PDZ"/>
</dbReference>
<dbReference type="Pfam" id="PF04459">
    <property type="entry name" value="DUF512"/>
    <property type="match status" value="1"/>
</dbReference>
<dbReference type="InterPro" id="IPR041489">
    <property type="entry name" value="PDZ_6"/>
</dbReference>
<dbReference type="Pfam" id="PF17820">
    <property type="entry name" value="PDZ_6"/>
    <property type="match status" value="1"/>
</dbReference>
<dbReference type="PROSITE" id="PS50106">
    <property type="entry name" value="PDZ"/>
    <property type="match status" value="1"/>
</dbReference>